<organism evidence="2 3">
    <name type="scientific">Cuscuta epithymum</name>
    <dbReference type="NCBI Taxonomy" id="186058"/>
    <lineage>
        <taxon>Eukaryota</taxon>
        <taxon>Viridiplantae</taxon>
        <taxon>Streptophyta</taxon>
        <taxon>Embryophyta</taxon>
        <taxon>Tracheophyta</taxon>
        <taxon>Spermatophyta</taxon>
        <taxon>Magnoliopsida</taxon>
        <taxon>eudicotyledons</taxon>
        <taxon>Gunneridae</taxon>
        <taxon>Pentapetalae</taxon>
        <taxon>asterids</taxon>
        <taxon>lamiids</taxon>
        <taxon>Solanales</taxon>
        <taxon>Convolvulaceae</taxon>
        <taxon>Cuscuteae</taxon>
        <taxon>Cuscuta</taxon>
        <taxon>Cuscuta subgen. Cuscuta</taxon>
    </lineage>
</organism>
<reference evidence="2" key="1">
    <citation type="submission" date="2022-07" db="EMBL/GenBank/DDBJ databases">
        <authorList>
            <person name="Macas J."/>
            <person name="Novak P."/>
            <person name="Neumann P."/>
        </authorList>
    </citation>
    <scope>NUCLEOTIDE SEQUENCE</scope>
</reference>
<evidence type="ECO:0000256" key="1">
    <source>
        <dbReference type="SAM" id="MobiDB-lite"/>
    </source>
</evidence>
<accession>A0AAV0EFT2</accession>
<name>A0AAV0EFT2_9ASTE</name>
<dbReference type="Proteomes" id="UP001152523">
    <property type="component" value="Unassembled WGS sequence"/>
</dbReference>
<comment type="caution">
    <text evidence="2">The sequence shown here is derived from an EMBL/GenBank/DDBJ whole genome shotgun (WGS) entry which is preliminary data.</text>
</comment>
<evidence type="ECO:0000313" key="2">
    <source>
        <dbReference type="EMBL" id="CAH9121471.1"/>
    </source>
</evidence>
<proteinExistence type="predicted"/>
<dbReference type="EMBL" id="CAMAPF010000921">
    <property type="protein sequence ID" value="CAH9121471.1"/>
    <property type="molecule type" value="Genomic_DNA"/>
</dbReference>
<evidence type="ECO:0000313" key="3">
    <source>
        <dbReference type="Proteomes" id="UP001152523"/>
    </source>
</evidence>
<dbReference type="AlphaFoldDB" id="A0AAV0EFT2"/>
<gene>
    <name evidence="2" type="ORF">CEPIT_LOCUS23725</name>
</gene>
<sequence>MAVGDGGDHFSASSLFLGPPDRPGEDQPEIMKFPVQTEGCEEIRCGGAIVGRRRESVRAHAAAVVSSISHTDNVVADGAIGQLEREEGKALPGLTSEQWQTLLTAFGKPYSPTNRSVSGPALEEADWSG</sequence>
<protein>
    <submittedName>
        <fullName evidence="2">Uncharacterized protein</fullName>
    </submittedName>
</protein>
<feature type="region of interest" description="Disordered" evidence="1">
    <location>
        <begin position="1"/>
        <end position="28"/>
    </location>
</feature>
<keyword evidence="3" id="KW-1185">Reference proteome</keyword>
<feature type="region of interest" description="Disordered" evidence="1">
    <location>
        <begin position="109"/>
        <end position="129"/>
    </location>
</feature>